<protein>
    <submittedName>
        <fullName evidence="3">Hypothetical_protein</fullName>
    </submittedName>
</protein>
<evidence type="ECO:0000313" key="4">
    <source>
        <dbReference type="Proteomes" id="UP001642409"/>
    </source>
</evidence>
<comment type="caution">
    <text evidence="2">The sequence shown here is derived from an EMBL/GenBank/DDBJ whole genome shotgun (WGS) entry which is preliminary data.</text>
</comment>
<dbReference type="EMBL" id="CATOUU010000960">
    <property type="protein sequence ID" value="CAI9962880.1"/>
    <property type="molecule type" value="Genomic_DNA"/>
</dbReference>
<dbReference type="AlphaFoldDB" id="A0AA86QQS8"/>
<keyword evidence="1" id="KW-0472">Membrane</keyword>
<gene>
    <name evidence="3" type="ORF">HINF_LOCUS34098</name>
    <name evidence="2" type="ORF">HINF_LOCUS50525</name>
</gene>
<reference evidence="3 4" key="2">
    <citation type="submission" date="2024-07" db="EMBL/GenBank/DDBJ databases">
        <authorList>
            <person name="Akdeniz Z."/>
        </authorList>
    </citation>
    <scope>NUCLEOTIDE SEQUENCE [LARGE SCALE GENOMIC DNA]</scope>
</reference>
<evidence type="ECO:0000313" key="3">
    <source>
        <dbReference type="EMBL" id="CAL6031633.1"/>
    </source>
</evidence>
<proteinExistence type="predicted"/>
<keyword evidence="1" id="KW-1133">Transmembrane helix</keyword>
<name>A0AA86QQS8_9EUKA</name>
<evidence type="ECO:0000313" key="2">
    <source>
        <dbReference type="EMBL" id="CAI9962880.1"/>
    </source>
</evidence>
<sequence>MLVNAYYTTLLIVIIYYNERELNSQLSNADDGRYSLAIAVCWIFDVYRARRTSLIKFTTRGVFIIQTQTIQRHIIQKAYIIYYLICVVCTVVGPRNAFLNQEEE</sequence>
<organism evidence="2">
    <name type="scientific">Hexamita inflata</name>
    <dbReference type="NCBI Taxonomy" id="28002"/>
    <lineage>
        <taxon>Eukaryota</taxon>
        <taxon>Metamonada</taxon>
        <taxon>Diplomonadida</taxon>
        <taxon>Hexamitidae</taxon>
        <taxon>Hexamitinae</taxon>
        <taxon>Hexamita</taxon>
    </lineage>
</organism>
<accession>A0AA86QQS8</accession>
<feature type="transmembrane region" description="Helical" evidence="1">
    <location>
        <begin position="80"/>
        <end position="98"/>
    </location>
</feature>
<keyword evidence="1" id="KW-0812">Transmembrane</keyword>
<dbReference type="Proteomes" id="UP001642409">
    <property type="component" value="Unassembled WGS sequence"/>
</dbReference>
<reference evidence="2" key="1">
    <citation type="submission" date="2023-06" db="EMBL/GenBank/DDBJ databases">
        <authorList>
            <person name="Kurt Z."/>
        </authorList>
    </citation>
    <scope>NUCLEOTIDE SEQUENCE</scope>
</reference>
<keyword evidence="4" id="KW-1185">Reference proteome</keyword>
<dbReference type="EMBL" id="CAXDID020000120">
    <property type="protein sequence ID" value="CAL6031633.1"/>
    <property type="molecule type" value="Genomic_DNA"/>
</dbReference>
<evidence type="ECO:0000256" key="1">
    <source>
        <dbReference type="SAM" id="Phobius"/>
    </source>
</evidence>